<proteinExistence type="predicted"/>
<organism evidence="1 2">
    <name type="scientific">Shewanella decolorationis S12</name>
    <dbReference type="NCBI Taxonomy" id="1353536"/>
    <lineage>
        <taxon>Bacteria</taxon>
        <taxon>Pseudomonadati</taxon>
        <taxon>Pseudomonadota</taxon>
        <taxon>Gammaproteobacteria</taxon>
        <taxon>Alteromonadales</taxon>
        <taxon>Shewanellaceae</taxon>
        <taxon>Shewanella</taxon>
    </lineage>
</organism>
<dbReference type="RefSeq" id="WP_023266789.1">
    <property type="nucleotide sequence ID" value="NZ_AXZL01000061.1"/>
</dbReference>
<gene>
    <name evidence="1" type="ORF">SHD_1747</name>
</gene>
<dbReference type="EMBL" id="AXZL01000061">
    <property type="protein sequence ID" value="ESE41672.1"/>
    <property type="molecule type" value="Genomic_DNA"/>
</dbReference>
<comment type="caution">
    <text evidence="1">The sequence shown here is derived from an EMBL/GenBank/DDBJ whole genome shotgun (WGS) entry which is preliminary data.</text>
</comment>
<accession>A0ABN0PNV1</accession>
<sequence length="503" mass="58629">MVDSVKFAWGINSVGQFKHVSEVPNGNDCLCYCIQCGGALCAKNKVQKVTAHFSHQVDCNCVGESIIHVLAKKIIEDAANNGDRFYLPEMKGVVESLCDLDEIHSLEWNYGKKYLSNYKAQQEVRLGDLITDVLCIDVDNNEQYAVEIYRTHKKDDKSIKSFKTQGLMAVELDLSDLRLDISREELVSQVLVNAPRRWLNNTKQKSLISATKNELDSIVNQCNSRSYSDFIKWFREQDLNGILSKLKLTDLRHVERGIDITGKSISYPICQEFKITDISEIQYPIKHDDYLVAKIQINKKSWFDIVFIIGKKADFYTLDIKRPYVISEILKDDFNDYMFFCEAKSIEKWTIELKRRARRELNSIISNNNSYIEAFKNISDQQRINKLCHKIGVPSPIISGRYSVFQPHWNTCEYVWKALVYLYFICKHNDITTSSIAENCWFSALLDLPNDERSSVQRSKDIYYWFDKRLRPTGLVFRRRRLKFEVNDLSPLYKNIRKIEDIL</sequence>
<keyword evidence="2" id="KW-1185">Reference proteome</keyword>
<dbReference type="Proteomes" id="UP000017548">
    <property type="component" value="Unassembled WGS sequence"/>
</dbReference>
<name>A0ABN0PNV1_9GAMM</name>
<evidence type="ECO:0000313" key="1">
    <source>
        <dbReference type="EMBL" id="ESE41672.1"/>
    </source>
</evidence>
<reference evidence="1 2" key="1">
    <citation type="journal article" date="2013" name="Genome Announc.">
        <title>Draft Genome Sequence of Shewanella decolorationis S12, a Dye-Degrading Bacterium Isolated from a Wastewater Treatment Plant.</title>
        <authorList>
            <person name="Xu M."/>
            <person name="Fang Y."/>
            <person name="Liu J."/>
            <person name="Chen X."/>
            <person name="Sun G."/>
            <person name="Guo J."/>
            <person name="Hua Z."/>
            <person name="Tu Q."/>
            <person name="Wu L."/>
            <person name="Zhou J."/>
            <person name="Liu X."/>
        </authorList>
    </citation>
    <scope>NUCLEOTIDE SEQUENCE [LARGE SCALE GENOMIC DNA]</scope>
    <source>
        <strain evidence="1 2">S12</strain>
    </source>
</reference>
<protein>
    <submittedName>
        <fullName evidence="1">Competence protein</fullName>
    </submittedName>
</protein>
<evidence type="ECO:0000313" key="2">
    <source>
        <dbReference type="Proteomes" id="UP000017548"/>
    </source>
</evidence>